<accession>A0ABW9SZ24</accession>
<sequence>MYNNREIIDVVARELPVSPSRVSALPLALLIPFVAAGVAAGPATGLWSGDAAIFWLLVVGAVAIYLGINAAIGKRMSGIFAVFALAGLIGVALAVLVGGYLLPVGAVLAAIALVGLYHIARRGWEHA</sequence>
<name>A0ABW9SZ24_9BURK</name>
<feature type="transmembrane region" description="Helical" evidence="1">
    <location>
        <begin position="102"/>
        <end position="120"/>
    </location>
</feature>
<keyword evidence="1" id="KW-1133">Transmembrane helix</keyword>
<comment type="caution">
    <text evidence="2">The sequence shown here is derived from an EMBL/GenBank/DDBJ whole genome shotgun (WGS) entry which is preliminary data.</text>
</comment>
<protein>
    <recommendedName>
        <fullName evidence="4">MerC family mercury resistance protein</fullName>
    </recommendedName>
</protein>
<evidence type="ECO:0000313" key="3">
    <source>
        <dbReference type="Proteomes" id="UP000735592"/>
    </source>
</evidence>
<dbReference type="RefSeq" id="WP_155436850.1">
    <property type="nucleotide sequence ID" value="NZ_JBHLXK010000011.1"/>
</dbReference>
<dbReference type="Proteomes" id="UP000735592">
    <property type="component" value="Unassembled WGS sequence"/>
</dbReference>
<proteinExistence type="predicted"/>
<keyword evidence="3" id="KW-1185">Reference proteome</keyword>
<evidence type="ECO:0000313" key="2">
    <source>
        <dbReference type="EMBL" id="MTW35519.1"/>
    </source>
</evidence>
<evidence type="ECO:0008006" key="4">
    <source>
        <dbReference type="Google" id="ProtNLM"/>
    </source>
</evidence>
<organism evidence="2 3">
    <name type="scientific">Pseudoduganella danionis</name>
    <dbReference type="NCBI Taxonomy" id="1890295"/>
    <lineage>
        <taxon>Bacteria</taxon>
        <taxon>Pseudomonadati</taxon>
        <taxon>Pseudomonadota</taxon>
        <taxon>Betaproteobacteria</taxon>
        <taxon>Burkholderiales</taxon>
        <taxon>Oxalobacteraceae</taxon>
        <taxon>Telluria group</taxon>
        <taxon>Pseudoduganella</taxon>
    </lineage>
</organism>
<reference evidence="2 3" key="1">
    <citation type="submission" date="2019-11" db="EMBL/GenBank/DDBJ databases">
        <title>Type strains purchased from KCTC, JCM and DSMZ.</title>
        <authorList>
            <person name="Lu H."/>
        </authorList>
    </citation>
    <scope>NUCLEOTIDE SEQUENCE [LARGE SCALE GENOMIC DNA]</scope>
    <source>
        <strain evidence="2 3">DSM 103461</strain>
    </source>
</reference>
<dbReference type="EMBL" id="WNKW01000014">
    <property type="protein sequence ID" value="MTW35519.1"/>
    <property type="molecule type" value="Genomic_DNA"/>
</dbReference>
<gene>
    <name evidence="2" type="ORF">GM655_22245</name>
</gene>
<feature type="transmembrane region" description="Helical" evidence="1">
    <location>
        <begin position="79"/>
        <end position="96"/>
    </location>
</feature>
<feature type="transmembrane region" description="Helical" evidence="1">
    <location>
        <begin position="21"/>
        <end position="40"/>
    </location>
</feature>
<feature type="transmembrane region" description="Helical" evidence="1">
    <location>
        <begin position="52"/>
        <end position="72"/>
    </location>
</feature>
<keyword evidence="1" id="KW-0812">Transmembrane</keyword>
<keyword evidence="1" id="KW-0472">Membrane</keyword>
<evidence type="ECO:0000256" key="1">
    <source>
        <dbReference type="SAM" id="Phobius"/>
    </source>
</evidence>